<keyword evidence="2" id="KW-0812">Transmembrane</keyword>
<dbReference type="PANTHER" id="PTHR43031">
    <property type="entry name" value="FAD-DEPENDENT OXIDOREDUCTASE"/>
    <property type="match status" value="1"/>
</dbReference>
<name>A0A0K0XWI0_9GAMM</name>
<dbReference type="STRING" id="1579979.WM2015_1601"/>
<proteinExistence type="predicted"/>
<evidence type="ECO:0000313" key="4">
    <source>
        <dbReference type="Proteomes" id="UP000066624"/>
    </source>
</evidence>
<feature type="region of interest" description="Disordered" evidence="1">
    <location>
        <begin position="135"/>
        <end position="164"/>
    </location>
</feature>
<dbReference type="Pfam" id="PF00581">
    <property type="entry name" value="Rhodanese"/>
    <property type="match status" value="1"/>
</dbReference>
<dbReference type="InterPro" id="IPR001763">
    <property type="entry name" value="Rhodanese-like_dom"/>
</dbReference>
<keyword evidence="2" id="KW-0472">Membrane</keyword>
<dbReference type="KEGG" id="wma:WM2015_1601"/>
<gene>
    <name evidence="3" type="ORF">WM2015_1601</name>
</gene>
<reference evidence="3 4" key="1">
    <citation type="submission" date="2015-07" db="EMBL/GenBank/DDBJ databases">
        <authorList>
            <person name="Noorani M."/>
        </authorList>
    </citation>
    <scope>NUCLEOTIDE SEQUENCE [LARGE SCALE GENOMIC DNA]</scope>
    <source>
        <strain evidence="3 4">KCTC 42284</strain>
    </source>
</reference>
<keyword evidence="4" id="KW-1185">Reference proteome</keyword>
<sequence length="164" mass="18176">MQQVLEFAGNHPILSAAFVLVLVAWLAYEVARLGRKWRELDTLAAVRLINQDDTVVIDVSNSSDFSKGHIIGALNMPPTRIEAGNKELLKWRERPVLLYCKNNQVAPQMANRLVKLEFSNVNVLAGGLSQWLADQQPVSRAKGSGSNKRKEKTGKKRKAEAAEG</sequence>
<dbReference type="SMART" id="SM00450">
    <property type="entry name" value="RHOD"/>
    <property type="match status" value="1"/>
</dbReference>
<dbReference type="EMBL" id="CP012154">
    <property type="protein sequence ID" value="AKS41971.1"/>
    <property type="molecule type" value="Genomic_DNA"/>
</dbReference>
<evidence type="ECO:0000256" key="1">
    <source>
        <dbReference type="SAM" id="MobiDB-lite"/>
    </source>
</evidence>
<dbReference type="RefSeq" id="WP_049725570.1">
    <property type="nucleotide sequence ID" value="NZ_CP012154.1"/>
</dbReference>
<evidence type="ECO:0000313" key="3">
    <source>
        <dbReference type="EMBL" id="AKS41971.1"/>
    </source>
</evidence>
<dbReference type="CDD" id="cd00158">
    <property type="entry name" value="RHOD"/>
    <property type="match status" value="1"/>
</dbReference>
<keyword evidence="2" id="KW-1133">Transmembrane helix</keyword>
<evidence type="ECO:0000256" key="2">
    <source>
        <dbReference type="SAM" id="Phobius"/>
    </source>
</evidence>
<dbReference type="AlphaFoldDB" id="A0A0K0XWI0"/>
<accession>A0A0K0XWI0</accession>
<dbReference type="PROSITE" id="PS50206">
    <property type="entry name" value="RHODANESE_3"/>
    <property type="match status" value="1"/>
</dbReference>
<dbReference type="InterPro" id="IPR036873">
    <property type="entry name" value="Rhodanese-like_dom_sf"/>
</dbReference>
<organism evidence="3 4">
    <name type="scientific">Wenzhouxiangella marina</name>
    <dbReference type="NCBI Taxonomy" id="1579979"/>
    <lineage>
        <taxon>Bacteria</taxon>
        <taxon>Pseudomonadati</taxon>
        <taxon>Pseudomonadota</taxon>
        <taxon>Gammaproteobacteria</taxon>
        <taxon>Chromatiales</taxon>
        <taxon>Wenzhouxiangellaceae</taxon>
        <taxon>Wenzhouxiangella</taxon>
    </lineage>
</organism>
<protein>
    <submittedName>
        <fullName evidence="3">Uncharacterized protein</fullName>
    </submittedName>
</protein>
<dbReference type="SUPFAM" id="SSF52821">
    <property type="entry name" value="Rhodanese/Cell cycle control phosphatase"/>
    <property type="match status" value="1"/>
</dbReference>
<dbReference type="OrthoDB" id="9808735at2"/>
<dbReference type="InterPro" id="IPR050229">
    <property type="entry name" value="GlpE_sulfurtransferase"/>
</dbReference>
<dbReference type="Gene3D" id="3.40.250.10">
    <property type="entry name" value="Rhodanese-like domain"/>
    <property type="match status" value="1"/>
</dbReference>
<dbReference type="PANTHER" id="PTHR43031:SF18">
    <property type="entry name" value="RHODANESE-RELATED SULFURTRANSFERASES"/>
    <property type="match status" value="1"/>
</dbReference>
<dbReference type="Proteomes" id="UP000066624">
    <property type="component" value="Chromosome"/>
</dbReference>
<feature type="transmembrane region" description="Helical" evidence="2">
    <location>
        <begin position="12"/>
        <end position="31"/>
    </location>
</feature>
<feature type="compositionally biased region" description="Basic residues" evidence="1">
    <location>
        <begin position="147"/>
        <end position="158"/>
    </location>
</feature>